<reference evidence="2 3" key="1">
    <citation type="submission" date="2018-02" db="EMBL/GenBank/DDBJ databases">
        <title>Draft genome sequence of bacterial isolates from marine environment.</title>
        <authorList>
            <person name="Singh S.K."/>
            <person name="Hill R."/>
            <person name="Major S."/>
            <person name="Cai H."/>
            <person name="Li Y."/>
        </authorList>
    </citation>
    <scope>NUCLEOTIDE SEQUENCE [LARGE SCALE GENOMIC DNA]</scope>
    <source>
        <strain evidence="2 3">IMET F</strain>
    </source>
</reference>
<proteinExistence type="predicted"/>
<organism evidence="2 3">
    <name type="scientific">Cloacibacterium normanense</name>
    <dbReference type="NCBI Taxonomy" id="237258"/>
    <lineage>
        <taxon>Bacteria</taxon>
        <taxon>Pseudomonadati</taxon>
        <taxon>Bacteroidota</taxon>
        <taxon>Flavobacteriia</taxon>
        <taxon>Flavobacteriales</taxon>
        <taxon>Weeksellaceae</taxon>
    </lineage>
</organism>
<gene>
    <name evidence="2" type="ORF">C3729_11285</name>
</gene>
<protein>
    <submittedName>
        <fullName evidence="2">Uncharacterized protein</fullName>
    </submittedName>
</protein>
<evidence type="ECO:0000256" key="1">
    <source>
        <dbReference type="SAM" id="SignalP"/>
    </source>
</evidence>
<feature type="signal peptide" evidence="1">
    <location>
        <begin position="1"/>
        <end position="18"/>
    </location>
</feature>
<dbReference type="Proteomes" id="UP000238565">
    <property type="component" value="Unassembled WGS sequence"/>
</dbReference>
<dbReference type="EMBL" id="PTPZ01000008">
    <property type="protein sequence ID" value="PPZ90751.1"/>
    <property type="molecule type" value="Genomic_DNA"/>
</dbReference>
<dbReference type="AlphaFoldDB" id="A0A2S7I2E7"/>
<feature type="chain" id="PRO_5015405637" evidence="1">
    <location>
        <begin position="19"/>
        <end position="161"/>
    </location>
</feature>
<sequence>MKKTFLILLLGSVLSLSAQSTGKFSNGKTYNISGKELCTKTAMPDDSIDEEDFEKQYARVENGKLYLTIESYNKQSEGGDLRHVFNYTINLKDTNLEIGNVEKWSNDDIYKIQLSAKNKDANYFSGEYNKDGFVMNMGNAYLPIFIKTEAAAKTLHNQLIK</sequence>
<name>A0A2S7I2E7_9FLAO</name>
<comment type="caution">
    <text evidence="2">The sequence shown here is derived from an EMBL/GenBank/DDBJ whole genome shotgun (WGS) entry which is preliminary data.</text>
</comment>
<keyword evidence="1" id="KW-0732">Signal</keyword>
<evidence type="ECO:0000313" key="3">
    <source>
        <dbReference type="Proteomes" id="UP000238565"/>
    </source>
</evidence>
<accession>A0A2S7I2E7</accession>
<dbReference type="RefSeq" id="WP_104794251.1">
    <property type="nucleotide sequence ID" value="NZ_PTPZ01000008.1"/>
</dbReference>
<evidence type="ECO:0000313" key="2">
    <source>
        <dbReference type="EMBL" id="PPZ90751.1"/>
    </source>
</evidence>